<dbReference type="FunFam" id="2.60.40.60:FF:000011">
    <property type="entry name" value="Cadherin 1"/>
    <property type="match status" value="1"/>
</dbReference>
<dbReference type="FunFam" id="2.60.40.60:FF:000031">
    <property type="entry name" value="Cadherin 3"/>
    <property type="match status" value="1"/>
</dbReference>
<dbReference type="GO" id="GO:0008354">
    <property type="term" value="P:germ cell migration"/>
    <property type="evidence" value="ECO:0000315"/>
    <property type="project" value="ZFIN"/>
</dbReference>
<keyword evidence="27" id="KW-1185">Reference proteome</keyword>
<dbReference type="GO" id="GO:0098609">
    <property type="term" value="P:cell-cell adhesion"/>
    <property type="evidence" value="ECO:0000315"/>
    <property type="project" value="ZFIN"/>
</dbReference>
<feature type="domain" description="Cadherin" evidence="26">
    <location>
        <begin position="362"/>
        <end position="473"/>
    </location>
</feature>
<keyword evidence="18 24" id="KW-0472">Membrane</keyword>
<dbReference type="GO" id="GO:0007155">
    <property type="term" value="P:cell adhesion"/>
    <property type="evidence" value="ECO:0000315"/>
    <property type="project" value="ZFIN"/>
</dbReference>
<dbReference type="PROSITE" id="PS00232">
    <property type="entry name" value="CADHERIN_1"/>
    <property type="match status" value="2"/>
</dbReference>
<dbReference type="FunFam" id="4.10.900.10:FF:000001">
    <property type="entry name" value="Cadherin 2"/>
    <property type="match status" value="1"/>
</dbReference>
<evidence type="ECO:0000256" key="17">
    <source>
        <dbReference type="ARBA" id="ARBA00023034"/>
    </source>
</evidence>
<feature type="domain" description="Cadherin" evidence="26">
    <location>
        <begin position="249"/>
        <end position="361"/>
    </location>
</feature>
<dbReference type="Pfam" id="PF08758">
    <property type="entry name" value="Cadherin_pro"/>
    <property type="match status" value="1"/>
</dbReference>
<evidence type="ECO:0000256" key="14">
    <source>
        <dbReference type="ARBA" id="ARBA00022889"/>
    </source>
</evidence>
<keyword evidence="15" id="KW-0965">Cell junction</keyword>
<dbReference type="InterPro" id="IPR002126">
    <property type="entry name" value="Cadherin-like_dom"/>
</dbReference>
<dbReference type="GO" id="GO:0005794">
    <property type="term" value="C:Golgi apparatus"/>
    <property type="evidence" value="ECO:0007669"/>
    <property type="project" value="UniProtKB-SubCell"/>
</dbReference>
<dbReference type="GO" id="GO:0016342">
    <property type="term" value="C:catenin complex"/>
    <property type="evidence" value="ECO:0000314"/>
    <property type="project" value="ZFIN"/>
</dbReference>
<feature type="transmembrane region" description="Helical" evidence="24">
    <location>
        <begin position="690"/>
        <end position="714"/>
    </location>
</feature>
<reference evidence="28" key="1">
    <citation type="submission" date="2025-08" db="UniProtKB">
        <authorList>
            <consortium name="RefSeq"/>
        </authorList>
    </citation>
    <scope>IDENTIFICATION</scope>
    <source>
        <strain evidence="28">Tuebingen</strain>
        <tissue evidence="28">Fibroblasts and whole tissue</tissue>
    </source>
</reference>
<dbReference type="GO" id="GO:0007156">
    <property type="term" value="P:homophilic cell adhesion via plasma membrane adhesion molecules"/>
    <property type="evidence" value="ECO:0007669"/>
    <property type="project" value="InterPro"/>
</dbReference>
<evidence type="ECO:0000256" key="13">
    <source>
        <dbReference type="ARBA" id="ARBA00022837"/>
    </source>
</evidence>
<dbReference type="GO" id="GO:0034334">
    <property type="term" value="P:adherens junction maintenance"/>
    <property type="evidence" value="ECO:0000315"/>
    <property type="project" value="ZFIN"/>
</dbReference>
<dbReference type="GO" id="GO:0070586">
    <property type="term" value="P:cell-cell adhesion involved in gastrulation"/>
    <property type="evidence" value="ECO:0000315"/>
    <property type="project" value="ZFIN"/>
</dbReference>
<keyword evidence="7" id="KW-0963">Cytoplasm</keyword>
<dbReference type="InterPro" id="IPR000233">
    <property type="entry name" value="Cadherin_Y-type_LIR"/>
</dbReference>
<dbReference type="GO" id="GO:0060027">
    <property type="term" value="P:convergent extension involved in gastrulation"/>
    <property type="evidence" value="ECO:0007669"/>
    <property type="project" value="UniProtKB-ARBA"/>
</dbReference>
<evidence type="ECO:0000256" key="2">
    <source>
        <dbReference type="ARBA" id="ARBA00004251"/>
    </source>
</evidence>
<dbReference type="InterPro" id="IPR014868">
    <property type="entry name" value="Cadherin_pro_dom"/>
</dbReference>
<evidence type="ECO:0000256" key="21">
    <source>
        <dbReference type="PROSITE-ProRule" id="PRU00043"/>
    </source>
</evidence>
<dbReference type="AlphaFoldDB" id="A0AB32TWA8"/>
<dbReference type="PANTHER" id="PTHR24027">
    <property type="entry name" value="CADHERIN-23"/>
    <property type="match status" value="1"/>
</dbReference>
<evidence type="ECO:0000256" key="5">
    <source>
        <dbReference type="ARBA" id="ARBA00004601"/>
    </source>
</evidence>
<dbReference type="GO" id="GO:0005938">
    <property type="term" value="C:cell cortex"/>
    <property type="evidence" value="ECO:0000314"/>
    <property type="project" value="ZFIN"/>
</dbReference>
<keyword evidence="30" id="KW-1267">Proteomics identification</keyword>
<dbReference type="PRINTS" id="PR00205">
    <property type="entry name" value="CADHERIN"/>
</dbReference>
<evidence type="ECO:0000256" key="22">
    <source>
        <dbReference type="RuleBase" id="RU003318"/>
    </source>
</evidence>
<evidence type="ECO:0000256" key="19">
    <source>
        <dbReference type="ARBA" id="ARBA00023180"/>
    </source>
</evidence>
<dbReference type="SMART" id="SM00112">
    <property type="entry name" value="CA"/>
    <property type="match status" value="4"/>
</dbReference>
<keyword evidence="12" id="KW-0967">Endosome</keyword>
<dbReference type="Pfam" id="PF01049">
    <property type="entry name" value="CADH_Y-type_LIR"/>
    <property type="match status" value="1"/>
</dbReference>
<dbReference type="InterPro" id="IPR015919">
    <property type="entry name" value="Cadherin-like_sf"/>
</dbReference>
<evidence type="ECO:0000256" key="20">
    <source>
        <dbReference type="ARBA" id="ARBA00023893"/>
    </source>
</evidence>
<dbReference type="AGR" id="ZFIN:ZDB-GENE-010606-1"/>
<evidence type="ECO:0000256" key="15">
    <source>
        <dbReference type="ARBA" id="ARBA00022949"/>
    </source>
</evidence>
<evidence type="ECO:0000256" key="1">
    <source>
        <dbReference type="ARBA" id="ARBA00004177"/>
    </source>
</evidence>
<feature type="domain" description="Cadherin" evidence="26">
    <location>
        <begin position="474"/>
        <end position="581"/>
    </location>
</feature>
<dbReference type="InterPro" id="IPR027397">
    <property type="entry name" value="Catenin-bd_sf"/>
</dbReference>
<dbReference type="GO" id="GO:0001965">
    <property type="term" value="F:G-protein alpha-subunit binding"/>
    <property type="evidence" value="ECO:0000353"/>
    <property type="project" value="ZFIN"/>
</dbReference>
<keyword evidence="16 24" id="KW-1133">Transmembrane helix</keyword>
<evidence type="ECO:0007829" key="30">
    <source>
        <dbReference type="PeptideAtlas" id="A0AB32TWA8"/>
    </source>
</evidence>
<keyword evidence="13 21" id="KW-0106">Calcium</keyword>
<dbReference type="PROSITE" id="PS50268">
    <property type="entry name" value="CADHERIN_2"/>
    <property type="match status" value="4"/>
</dbReference>
<dbReference type="RefSeq" id="XP_068078250.1">
    <property type="nucleotide sequence ID" value="XM_068222149.2"/>
</dbReference>
<dbReference type="GO" id="GO:0005768">
    <property type="term" value="C:endosome"/>
    <property type="evidence" value="ECO:0007669"/>
    <property type="project" value="UniProtKB-SubCell"/>
</dbReference>
<dbReference type="FunFam" id="2.60.40.60:FF:000191">
    <property type="entry name" value="Cadherin 1"/>
    <property type="match status" value="1"/>
</dbReference>
<dbReference type="ZFIN" id="ZDB-GENE-010606-1">
    <property type="gene designation" value="cdh1"/>
</dbReference>
<evidence type="ECO:0000313" key="27">
    <source>
        <dbReference type="Proteomes" id="UP000000437"/>
    </source>
</evidence>
<dbReference type="GO" id="GO:0001841">
    <property type="term" value="P:neural tube formation"/>
    <property type="evidence" value="ECO:0000315"/>
    <property type="project" value="ZFIN"/>
</dbReference>
<dbReference type="InterPro" id="IPR020894">
    <property type="entry name" value="Cadherin_CS"/>
</dbReference>
<keyword evidence="10 25" id="KW-0732">Signal</keyword>
<dbReference type="Proteomes" id="UP000000437">
    <property type="component" value="Chromosome 7"/>
</dbReference>
<evidence type="ECO:0000256" key="11">
    <source>
        <dbReference type="ARBA" id="ARBA00022737"/>
    </source>
</evidence>
<dbReference type="Pfam" id="PF00028">
    <property type="entry name" value="Cadherin"/>
    <property type="match status" value="4"/>
</dbReference>
<dbReference type="SUPFAM" id="SSF49313">
    <property type="entry name" value="Cadherin-like"/>
    <property type="match status" value="6"/>
</dbReference>
<dbReference type="GeneID" id="114424"/>
<dbReference type="CDD" id="cd11304">
    <property type="entry name" value="Cadherin_repeat"/>
    <property type="match status" value="3"/>
</dbReference>
<evidence type="ECO:0000256" key="4">
    <source>
        <dbReference type="ARBA" id="ARBA00004536"/>
    </source>
</evidence>
<dbReference type="FunFam" id="2.60.40.60:FF:000019">
    <property type="entry name" value="Cadherin 2"/>
    <property type="match status" value="1"/>
</dbReference>
<dbReference type="GO" id="GO:0005912">
    <property type="term" value="C:adherens junction"/>
    <property type="evidence" value="ECO:0000314"/>
    <property type="project" value="ZFIN"/>
</dbReference>
<evidence type="ECO:0000256" key="23">
    <source>
        <dbReference type="RuleBase" id="RU004357"/>
    </source>
</evidence>
<dbReference type="GO" id="GO:0055113">
    <property type="term" value="P:epiboly involved in gastrulation with mouth forming second"/>
    <property type="evidence" value="ECO:0000315"/>
    <property type="project" value="ZFIN"/>
</dbReference>
<dbReference type="GO" id="GO:0005509">
    <property type="term" value="F:calcium ion binding"/>
    <property type="evidence" value="ECO:0007669"/>
    <property type="project" value="UniProtKB-UniRule"/>
</dbReference>
<organism evidence="27 28">
    <name type="scientific">Danio rerio</name>
    <name type="common">Zebrafish</name>
    <name type="synonym">Brachydanio rerio</name>
    <dbReference type="NCBI Taxonomy" id="7955"/>
    <lineage>
        <taxon>Eukaryota</taxon>
        <taxon>Metazoa</taxon>
        <taxon>Chordata</taxon>
        <taxon>Craniata</taxon>
        <taxon>Vertebrata</taxon>
        <taxon>Euteleostomi</taxon>
        <taxon>Actinopterygii</taxon>
        <taxon>Neopterygii</taxon>
        <taxon>Teleostei</taxon>
        <taxon>Ostariophysi</taxon>
        <taxon>Cypriniformes</taxon>
        <taxon>Danionidae</taxon>
        <taxon>Danioninae</taxon>
        <taxon>Danio</taxon>
    </lineage>
</organism>
<evidence type="ECO:0000256" key="18">
    <source>
        <dbReference type="ARBA" id="ARBA00023136"/>
    </source>
</evidence>
<comment type="subcellular location">
    <subcellularLocation>
        <location evidence="4">Cell junction</location>
        <location evidence="4">Adherens junction</location>
    </subcellularLocation>
    <subcellularLocation>
        <location evidence="2 22">Cell membrane</location>
        <topology evidence="2 22">Single-pass type I membrane protein</topology>
    </subcellularLocation>
    <subcellularLocation>
        <location evidence="3">Cytoplasm</location>
    </subcellularLocation>
    <subcellularLocation>
        <location evidence="1">Endosome</location>
    </subcellularLocation>
    <subcellularLocation>
        <location evidence="5">Golgi apparatus</location>
        <location evidence="5">trans-Golgi network</location>
    </subcellularLocation>
</comment>
<dbReference type="GO" id="GO:0001702">
    <property type="term" value="P:gastrulation with mouth forming second"/>
    <property type="evidence" value="ECO:0000315"/>
    <property type="project" value="ZFIN"/>
</dbReference>
<dbReference type="GO" id="GO:0042074">
    <property type="term" value="P:cell migration involved in gastrulation"/>
    <property type="evidence" value="ECO:0000315"/>
    <property type="project" value="ZFIN"/>
</dbReference>
<feature type="signal peptide" evidence="25">
    <location>
        <begin position="1"/>
        <end position="22"/>
    </location>
</feature>
<dbReference type="Gene3D" id="2.60.40.60">
    <property type="entry name" value="Cadherins"/>
    <property type="match status" value="6"/>
</dbReference>
<dbReference type="GO" id="GO:0001764">
    <property type="term" value="P:neuron migration"/>
    <property type="evidence" value="ECO:0000315"/>
    <property type="project" value="ZFIN"/>
</dbReference>
<evidence type="ECO:0000313" key="28">
    <source>
        <dbReference type="RefSeq" id="XP_068078250.1"/>
    </source>
</evidence>
<dbReference type="InterPro" id="IPR039808">
    <property type="entry name" value="Cadherin"/>
</dbReference>
<sequence>MACVTTVGLGVIFFLFQVFSSGYTHMSICTPGFELEEFVFKVHRNHLHSGKRLGKVTFNNCDGRTRTLFQSIDKRFEINTDGTVTLKRQVTLHEGHKVFSVHAWDSSGMKHTASVRVERVPAQVESSSDVDLTKNKRVKRGWIIPPISVSENSKGPFPMRLVQIKSDYAIETRLAYKITGEGADLDPKGIFTIDRLSGWVSVTQLLDREKKASYKLRAHANGVDADVTEKPMDIIVTVTDQNDNKPVFTQNPFNGNVPEALEKGEVFMTVTATDADDKENTDNADISYVIISQDPPSPKPNMFAINPVSGGISVLEKGLDREQWFRYTLVITATDMNGEGLSTTGTAVITVTDSNDNAPLFEQSSYTVSVPENQVGVEVAKLPVTDGDEPESTAWSTKYQIIAGDKGGFFNISTGPSRLEGIITTVKPLDYEKTKQYILSVIVVNDDKFVGPLPTSTATVTVNVKDVNEPPEFIPKEKFISRPENLPVGSNLIPFTAIDPDTEKKQNITYRIGNDPSDWLNITGSGQIQVKNALDRESSNVKDGKYKALILALDNDVESPATGTGTLVIELQDVNDNAPVINERTIKLCNRESAPVLLSITDKDLPPFAGPFKVEPQGDTSKNWSVFFNETGHFLNIKPQSQLEQGEYKVVLRVADREGESQENIIQASVCDCKGEAFQCTDKQVAGIPLFGVLGVLGGILLLLLLALLLLMFLRRKSNSKKEPLLPEDDVRDNIYYYDEEGGGEDDLDFDLSVLHRGLDNRPEVFRNDVAPTFMPAPQYRPRPANPEEIGTFIDDNLKAADNDPTAPPYDSLLVFDYEGGGSDAGSLSSLNTSSSGNDQDYDFLNEWGPRFKKLADMYGGGEDQEEVFFGSKGLMI</sequence>
<dbReference type="CTD" id="999"/>
<dbReference type="GO" id="GO:0007398">
    <property type="term" value="P:ectoderm development"/>
    <property type="evidence" value="ECO:0000315"/>
    <property type="project" value="ZFIN"/>
</dbReference>
<evidence type="ECO:0000313" key="29">
    <source>
        <dbReference type="ZFIN" id="ZDB-GENE-010606-1"/>
    </source>
</evidence>
<dbReference type="GO" id="GO:0016020">
    <property type="term" value="C:membrane"/>
    <property type="evidence" value="ECO:0000314"/>
    <property type="project" value="ZFIN"/>
</dbReference>
<evidence type="ECO:0000256" key="3">
    <source>
        <dbReference type="ARBA" id="ARBA00004496"/>
    </source>
</evidence>
<keyword evidence="8 22" id="KW-0812">Transmembrane</keyword>
<keyword evidence="14 22" id="KW-0130">Cell adhesion</keyword>
<evidence type="ECO:0000256" key="7">
    <source>
        <dbReference type="ARBA" id="ARBA00022490"/>
    </source>
</evidence>
<proteinExistence type="evidence at protein level"/>
<dbReference type="FunFam" id="2.60.40.60:FF:000022">
    <property type="entry name" value="Cadherin 2"/>
    <property type="match status" value="1"/>
</dbReference>
<dbReference type="GO" id="GO:0005886">
    <property type="term" value="C:plasma membrane"/>
    <property type="evidence" value="ECO:0000314"/>
    <property type="project" value="ZFIN"/>
</dbReference>
<evidence type="ECO:0000259" key="26">
    <source>
        <dbReference type="PROSITE" id="PS50268"/>
    </source>
</evidence>
<evidence type="ECO:0000256" key="16">
    <source>
        <dbReference type="ARBA" id="ARBA00022989"/>
    </source>
</evidence>
<gene>
    <name evidence="28 29" type="primary">cdh1</name>
    <name evidence="28" type="synonym">E-cadherin</name>
</gene>
<keyword evidence="19" id="KW-0325">Glycoprotein</keyword>
<dbReference type="GO" id="GO:0003370">
    <property type="term" value="P:cell-cell adhesion involved in mesendodermal cell migration"/>
    <property type="evidence" value="ECO:0000315"/>
    <property type="project" value="ZFIN"/>
</dbReference>
<evidence type="ECO:0000256" key="6">
    <source>
        <dbReference type="ARBA" id="ARBA00022475"/>
    </source>
</evidence>
<evidence type="ECO:0000256" key="9">
    <source>
        <dbReference type="ARBA" id="ARBA00022723"/>
    </source>
</evidence>
<keyword evidence="6" id="KW-1003">Cell membrane</keyword>
<dbReference type="FunFam" id="2.60.40.60:FF:000095">
    <property type="entry name" value="Cadherin 13"/>
    <property type="match status" value="1"/>
</dbReference>
<evidence type="ECO:0000256" key="12">
    <source>
        <dbReference type="ARBA" id="ARBA00022753"/>
    </source>
</evidence>
<dbReference type="PANTHER" id="PTHR24027:SF319">
    <property type="entry name" value="CADHERIN-1"/>
    <property type="match status" value="1"/>
</dbReference>
<comment type="function">
    <text evidence="23">Cadherins are calcium-dependent cell adhesion proteins.</text>
</comment>
<protein>
    <recommendedName>
        <fullName evidence="20">Cadherin-1</fullName>
    </recommendedName>
</protein>
<accession>A0AB32TWA8</accession>
<dbReference type="Gene3D" id="4.10.900.10">
    <property type="entry name" value="TCF3-CBD (Catenin binding domain)"/>
    <property type="match status" value="1"/>
</dbReference>
<evidence type="ECO:0000256" key="24">
    <source>
        <dbReference type="SAM" id="Phobius"/>
    </source>
</evidence>
<evidence type="ECO:0000256" key="10">
    <source>
        <dbReference type="ARBA" id="ARBA00022729"/>
    </source>
</evidence>
<keyword evidence="17" id="KW-0333">Golgi apparatus</keyword>
<evidence type="ECO:0000256" key="25">
    <source>
        <dbReference type="SAM" id="SignalP"/>
    </source>
</evidence>
<keyword evidence="9" id="KW-0479">Metal-binding</keyword>
<dbReference type="GO" id="GO:0005902">
    <property type="term" value="C:microvillus"/>
    <property type="evidence" value="ECO:0000314"/>
    <property type="project" value="ZFIN"/>
</dbReference>
<name>A0AB32TWA8_DANRE</name>
<evidence type="ECO:0000256" key="8">
    <source>
        <dbReference type="ARBA" id="ARBA00022692"/>
    </source>
</evidence>
<keyword evidence="11" id="KW-0677">Repeat</keyword>
<feature type="chain" id="PRO_5044263313" description="Cadherin-1" evidence="25">
    <location>
        <begin position="23"/>
        <end position="877"/>
    </location>
</feature>
<feature type="domain" description="Cadherin" evidence="26">
    <location>
        <begin position="147"/>
        <end position="248"/>
    </location>
</feature>
<dbReference type="SMART" id="SM01055">
    <property type="entry name" value="Cadherin_pro"/>
    <property type="match status" value="1"/>
</dbReference>